<evidence type="ECO:0000256" key="3">
    <source>
        <dbReference type="ARBA" id="ARBA00022448"/>
    </source>
</evidence>
<comment type="similarity">
    <text evidence="2 17">Belongs to the mitochondrial carrier (TC 2.A.29) family.</text>
</comment>
<dbReference type="Gene3D" id="1.50.40.10">
    <property type="entry name" value="Mitochondrial carrier domain"/>
    <property type="match status" value="2"/>
</dbReference>
<dbReference type="AlphaFoldDB" id="J7RZH4"/>
<comment type="catalytic activity">
    <reaction evidence="14">
        <text>dAMP(in) + NAD(+)(out) = dAMP(out) + NAD(+)(in)</text>
        <dbReference type="Rhea" id="RHEA:65412"/>
        <dbReference type="ChEBI" id="CHEBI:57540"/>
        <dbReference type="ChEBI" id="CHEBI:58245"/>
    </reaction>
    <physiologicalReaction direction="left-to-right" evidence="14">
        <dbReference type="Rhea" id="RHEA:65413"/>
    </physiologicalReaction>
</comment>
<comment type="subcellular location">
    <subcellularLocation>
        <location evidence="1">Mitochondrion inner membrane</location>
        <topology evidence="1">Multi-pass membrane protein</topology>
    </subcellularLocation>
</comment>
<organism evidence="19 20">
    <name type="scientific">Huiozyma naganishii (strain ATCC MYA-139 / BCRC 22969 / CBS 8797 / KCTC 17520 / NBRC 10181 / NCYC 3082 / Yp74L-3)</name>
    <name type="common">Yeast</name>
    <name type="synonym">Kazachstania naganishii</name>
    <dbReference type="NCBI Taxonomy" id="1071383"/>
    <lineage>
        <taxon>Eukaryota</taxon>
        <taxon>Fungi</taxon>
        <taxon>Dikarya</taxon>
        <taxon>Ascomycota</taxon>
        <taxon>Saccharomycotina</taxon>
        <taxon>Saccharomycetes</taxon>
        <taxon>Saccharomycetales</taxon>
        <taxon>Saccharomycetaceae</taxon>
        <taxon>Huiozyma</taxon>
    </lineage>
</organism>
<dbReference type="OrthoDB" id="10266426at2759"/>
<evidence type="ECO:0000256" key="1">
    <source>
        <dbReference type="ARBA" id="ARBA00004448"/>
    </source>
</evidence>
<evidence type="ECO:0000256" key="7">
    <source>
        <dbReference type="ARBA" id="ARBA00022989"/>
    </source>
</evidence>
<dbReference type="SUPFAM" id="SSF103506">
    <property type="entry name" value="Mitochondrial carrier"/>
    <property type="match status" value="1"/>
</dbReference>
<evidence type="ECO:0000256" key="12">
    <source>
        <dbReference type="ARBA" id="ARBA00052051"/>
    </source>
</evidence>
<dbReference type="InterPro" id="IPR023395">
    <property type="entry name" value="MCP_dom_sf"/>
</dbReference>
<evidence type="ECO:0000256" key="14">
    <source>
        <dbReference type="ARBA" id="ARBA00052961"/>
    </source>
</evidence>
<keyword evidence="8" id="KW-0496">Mitochondrion</keyword>
<reference evidence="20" key="2">
    <citation type="submission" date="2012-08" db="EMBL/GenBank/DDBJ databases">
        <title>Genome sequence of Kazachstania naganishii.</title>
        <authorList>
            <person name="Gordon J.L."/>
            <person name="Armisen D."/>
            <person name="Proux-Wera E."/>
            <person name="OhEigeartaigh S.S."/>
            <person name="Byrne K.P."/>
            <person name="Wolfe K.H."/>
        </authorList>
    </citation>
    <scope>NUCLEOTIDE SEQUENCE [LARGE SCALE GENOMIC DNA]</scope>
    <source>
        <strain evidence="20">ATCC MYA-139 / BCRC 22969 / CBS 8797 / CCRC 22969 / KCTC 17520 / NBRC 10181 / NCYC 3082</strain>
    </source>
</reference>
<dbReference type="OMA" id="AFYNGMG"/>
<dbReference type="KEGG" id="kng:KNAG_0E03550"/>
<evidence type="ECO:0000256" key="8">
    <source>
        <dbReference type="ARBA" id="ARBA00023128"/>
    </source>
</evidence>
<dbReference type="GO" id="GO:0005743">
    <property type="term" value="C:mitochondrial inner membrane"/>
    <property type="evidence" value="ECO:0007669"/>
    <property type="project" value="UniProtKB-SubCell"/>
</dbReference>
<dbReference type="RefSeq" id="XP_022464858.1">
    <property type="nucleotide sequence ID" value="XM_022608354.1"/>
</dbReference>
<comment type="catalytic activity">
    <reaction evidence="11">
        <text>deamido-NAD(+)(in) + NAD(+)(out) = deamido-NAD(+)(out) + NAD(+)(in)</text>
        <dbReference type="Rhea" id="RHEA:65428"/>
        <dbReference type="ChEBI" id="CHEBI:57540"/>
        <dbReference type="ChEBI" id="CHEBI:58437"/>
    </reaction>
    <physiologicalReaction direction="left-to-right" evidence="11">
        <dbReference type="Rhea" id="RHEA:65429"/>
    </physiologicalReaction>
</comment>
<evidence type="ECO:0000256" key="10">
    <source>
        <dbReference type="ARBA" id="ARBA00050736"/>
    </source>
</evidence>
<keyword evidence="5" id="KW-0677">Repeat</keyword>
<protein>
    <recommendedName>
        <fullName evidence="21">Mitochondrial nicotinamide adenine dinucleotide transporter 1</fullName>
    </recommendedName>
</protein>
<accession>J7RZH4</accession>
<reference evidence="19 20" key="1">
    <citation type="journal article" date="2011" name="Proc. Natl. Acad. Sci. U.S.A.">
        <title>Evolutionary erosion of yeast sex chromosomes by mating-type switching accidents.</title>
        <authorList>
            <person name="Gordon J.L."/>
            <person name="Armisen D."/>
            <person name="Proux-Wera E."/>
            <person name="Oheigeartaigh S.S."/>
            <person name="Byrne K.P."/>
            <person name="Wolfe K.H."/>
        </authorList>
    </citation>
    <scope>NUCLEOTIDE SEQUENCE [LARGE SCALE GENOMIC DNA]</scope>
    <source>
        <strain evidence="20">ATCC MYA-139 / BCRC 22969 / CBS 8797 / CCRC 22969 / KCTC 17520 / NBRC 10181 / NCYC 3082</strain>
    </source>
</reference>
<proteinExistence type="inferred from homology"/>
<evidence type="ECO:0000256" key="2">
    <source>
        <dbReference type="ARBA" id="ARBA00006375"/>
    </source>
</evidence>
<evidence type="ECO:0000313" key="20">
    <source>
        <dbReference type="Proteomes" id="UP000006310"/>
    </source>
</evidence>
<keyword evidence="7 18" id="KW-1133">Transmembrane helix</keyword>
<feature type="repeat" description="Solcar" evidence="16">
    <location>
        <begin position="282"/>
        <end position="370"/>
    </location>
</feature>
<evidence type="ECO:0000256" key="16">
    <source>
        <dbReference type="PROSITE-ProRule" id="PRU00282"/>
    </source>
</evidence>
<comment type="function">
    <text evidence="15">Mitochondrial inner membrane carrier protein that mediates the import of NAD(+) into mitochondria. Can transport NAD(+) by unidirectional transport or by exchange with intramitochondrially generated dAMP and dGMP. Also able to transport NAD(+) by exchange with AMP, GMP or deamido-NAD (+) in vitro.</text>
</comment>
<feature type="transmembrane region" description="Helical" evidence="18">
    <location>
        <begin position="138"/>
        <end position="157"/>
    </location>
</feature>
<dbReference type="PRINTS" id="PR00926">
    <property type="entry name" value="MITOCARRIER"/>
</dbReference>
<dbReference type="InterPro" id="IPR044712">
    <property type="entry name" value="SLC25A32-like"/>
</dbReference>
<keyword evidence="20" id="KW-1185">Reference proteome</keyword>
<evidence type="ECO:0000256" key="9">
    <source>
        <dbReference type="ARBA" id="ARBA00023136"/>
    </source>
</evidence>
<evidence type="ECO:0000256" key="17">
    <source>
        <dbReference type="RuleBase" id="RU000488"/>
    </source>
</evidence>
<dbReference type="InterPro" id="IPR018108">
    <property type="entry name" value="MCP_transmembrane"/>
</dbReference>
<evidence type="ECO:0000313" key="19">
    <source>
        <dbReference type="EMBL" id="CCK70612.1"/>
    </source>
</evidence>
<evidence type="ECO:0000256" key="11">
    <source>
        <dbReference type="ARBA" id="ARBA00051263"/>
    </source>
</evidence>
<dbReference type="FunFam" id="1.50.40.10:FF:000081">
    <property type="entry name" value="NAD+ transporter"/>
    <property type="match status" value="1"/>
</dbReference>
<dbReference type="GO" id="GO:1990549">
    <property type="term" value="P:mitochondrial NAD transmembrane transport"/>
    <property type="evidence" value="ECO:0007669"/>
    <property type="project" value="UniProtKB-ARBA"/>
</dbReference>
<evidence type="ECO:0000256" key="6">
    <source>
        <dbReference type="ARBA" id="ARBA00022792"/>
    </source>
</evidence>
<dbReference type="PANTHER" id="PTHR45683">
    <property type="entry name" value="MITOCHONDRIAL NICOTINAMIDE ADENINE DINUCLEOTIDE TRANSPORTER 1-RELATED-RELATED"/>
    <property type="match status" value="1"/>
</dbReference>
<keyword evidence="3 17" id="KW-0813">Transport</keyword>
<gene>
    <name evidence="19" type="primary">KNAG0E03550</name>
    <name evidence="19" type="ordered locus">KNAG_0E03550</name>
</gene>
<dbReference type="Proteomes" id="UP000006310">
    <property type="component" value="Chromosome 5"/>
</dbReference>
<dbReference type="EMBL" id="HE978318">
    <property type="protein sequence ID" value="CCK70612.1"/>
    <property type="molecule type" value="Genomic_DNA"/>
</dbReference>
<comment type="catalytic activity">
    <reaction evidence="12">
        <text>AMP(in) + NAD(+)(out) = AMP(out) + NAD(+)(in)</text>
        <dbReference type="Rhea" id="RHEA:65424"/>
        <dbReference type="ChEBI" id="CHEBI:57540"/>
        <dbReference type="ChEBI" id="CHEBI:456215"/>
    </reaction>
    <physiologicalReaction direction="left-to-right" evidence="12">
        <dbReference type="Rhea" id="RHEA:65425"/>
    </physiologicalReaction>
</comment>
<name>J7RZH4_HUIN7</name>
<dbReference type="PROSITE" id="PS50920">
    <property type="entry name" value="SOLCAR"/>
    <property type="match status" value="3"/>
</dbReference>
<feature type="repeat" description="Solcar" evidence="16">
    <location>
        <begin position="76"/>
        <end position="167"/>
    </location>
</feature>
<keyword evidence="6" id="KW-0999">Mitochondrion inner membrane</keyword>
<evidence type="ECO:0000256" key="5">
    <source>
        <dbReference type="ARBA" id="ARBA00022737"/>
    </source>
</evidence>
<dbReference type="GeneID" id="34526312"/>
<feature type="repeat" description="Solcar" evidence="16">
    <location>
        <begin position="175"/>
        <end position="264"/>
    </location>
</feature>
<feature type="transmembrane region" description="Helical" evidence="18">
    <location>
        <begin position="177"/>
        <end position="201"/>
    </location>
</feature>
<dbReference type="eggNOG" id="KOG0764">
    <property type="taxonomic scope" value="Eukaryota"/>
</dbReference>
<evidence type="ECO:0000256" key="15">
    <source>
        <dbReference type="ARBA" id="ARBA00059403"/>
    </source>
</evidence>
<dbReference type="Pfam" id="PF00153">
    <property type="entry name" value="Mito_carr"/>
    <property type="match status" value="3"/>
</dbReference>
<comment type="catalytic activity">
    <reaction evidence="13">
        <text>GMP(in) + NAD(+)(out) = GMP(out) + NAD(+)(in)</text>
        <dbReference type="Rhea" id="RHEA:65420"/>
        <dbReference type="ChEBI" id="CHEBI:57540"/>
        <dbReference type="ChEBI" id="CHEBI:58115"/>
    </reaction>
    <physiologicalReaction direction="left-to-right" evidence="13">
        <dbReference type="Rhea" id="RHEA:65421"/>
    </physiologicalReaction>
</comment>
<evidence type="ECO:0000256" key="4">
    <source>
        <dbReference type="ARBA" id="ARBA00022692"/>
    </source>
</evidence>
<keyword evidence="9 16" id="KW-0472">Membrane</keyword>
<dbReference type="HOGENOM" id="CLU_015166_6_1_1"/>
<evidence type="ECO:0000256" key="18">
    <source>
        <dbReference type="SAM" id="Phobius"/>
    </source>
</evidence>
<evidence type="ECO:0008006" key="21">
    <source>
        <dbReference type="Google" id="ProtNLM"/>
    </source>
</evidence>
<dbReference type="InterPro" id="IPR002067">
    <property type="entry name" value="MCP"/>
</dbReference>
<keyword evidence="4 16" id="KW-0812">Transmembrane</keyword>
<dbReference type="FunFam" id="1.50.40.10:FF:000106">
    <property type="entry name" value="NAD+ transporter"/>
    <property type="match status" value="1"/>
</dbReference>
<comment type="catalytic activity">
    <reaction evidence="10">
        <text>dGMP(in) + NAD(+)(out) = dGMP(out) + NAD(+)(in)</text>
        <dbReference type="Rhea" id="RHEA:65416"/>
        <dbReference type="ChEBI" id="CHEBI:57540"/>
        <dbReference type="ChEBI" id="CHEBI:57673"/>
    </reaction>
    <physiologicalReaction direction="left-to-right" evidence="10">
        <dbReference type="Rhea" id="RHEA:65417"/>
    </physiologicalReaction>
</comment>
<dbReference type="GO" id="GO:0051724">
    <property type="term" value="F:NAD transmembrane transporter activity"/>
    <property type="evidence" value="ECO:0007669"/>
    <property type="project" value="UniProtKB-ARBA"/>
</dbReference>
<evidence type="ECO:0000256" key="13">
    <source>
        <dbReference type="ARBA" id="ARBA00052827"/>
    </source>
</evidence>
<sequence length="376" mass="42165">MAPDDNDITGSGNISHNNYLAPTDLPVCNETVINDVVAQSIRNDFENLRIDSARENTYLEGAGSSKDKKISRISLNDAKVTAVSGALAGFISGIMVCPLDVTKTRLQAQGLQAATENPYYKGIFGTMSTIVKDEGVRGLYKGLVPIILGYFPTWMIYFSVYEYSKNVYPKLFPYSDFISHSCSAITAGAVSTTVTNPIWVIKTRLMLQTNAQDQLTHYKGTLDAFRCIWRQEGLRAFYTGLVPSLLGLFHVAIHFPVYEKLKIHFRCYSIARDSKGQQYYTINLPNLIMASSVSKMVASVLTYPHEILRTRMQLKADLPTNIHHKLLPMIRNTYKYEGWRAFYSGFTANILRTVPASAITLVSFEYVRNNMPKADV</sequence>
<feature type="transmembrane region" description="Helical" evidence="18">
    <location>
        <begin position="236"/>
        <end position="258"/>
    </location>
</feature>